<accession>A0A1W0E5R1</accession>
<evidence type="ECO:0000256" key="3">
    <source>
        <dbReference type="SAM" id="Phobius"/>
    </source>
</evidence>
<dbReference type="Proteomes" id="UP000192758">
    <property type="component" value="Unassembled WGS sequence"/>
</dbReference>
<name>A0A1W0E5R1_9MICR</name>
<dbReference type="Pfam" id="PF10256">
    <property type="entry name" value="Erf4"/>
    <property type="match status" value="1"/>
</dbReference>
<feature type="transmembrane region" description="Helical" evidence="3">
    <location>
        <begin position="60"/>
        <end position="81"/>
    </location>
</feature>
<gene>
    <name evidence="5" type="ORF">EHP00_112</name>
</gene>
<keyword evidence="3" id="KW-1133">Transmembrane helix</keyword>
<reference evidence="5 6" key="1">
    <citation type="journal article" date="2017" name="Environ. Microbiol.">
        <title>Decay of the glycolytic pathway and adaptation to intranuclear parasitism within Enterocytozoonidae microsporidia.</title>
        <authorList>
            <person name="Wiredu Boakye D."/>
            <person name="Jaroenlak P."/>
            <person name="Prachumwat A."/>
            <person name="Williams T.A."/>
            <person name="Bateman K.S."/>
            <person name="Itsathitphaisarn O."/>
            <person name="Sritunyalucksana K."/>
            <person name="Paszkiewicz K.H."/>
            <person name="Moore K.A."/>
            <person name="Stentiford G.D."/>
            <person name="Williams B.A."/>
        </authorList>
    </citation>
    <scope>NUCLEOTIDE SEQUENCE [LARGE SCALE GENOMIC DNA]</scope>
    <source>
        <strain evidence="5 6">TH1</strain>
    </source>
</reference>
<proteinExistence type="predicted"/>
<feature type="domain" description="Golgin subfamily A member 7/ERF4" evidence="4">
    <location>
        <begin position="13"/>
        <end position="114"/>
    </location>
</feature>
<evidence type="ECO:0000256" key="1">
    <source>
        <dbReference type="ARBA" id="ARBA00004370"/>
    </source>
</evidence>
<keyword evidence="6" id="KW-1185">Reference proteome</keyword>
<dbReference type="OrthoDB" id="5377273at2759"/>
<dbReference type="EMBL" id="MNPJ01000019">
    <property type="protein sequence ID" value="OQS54607.1"/>
    <property type="molecule type" value="Genomic_DNA"/>
</dbReference>
<comment type="subcellular location">
    <subcellularLocation>
        <location evidence="1">Membrane</location>
    </subcellularLocation>
</comment>
<dbReference type="InterPro" id="IPR019383">
    <property type="entry name" value="Golgin_A_7/ERF4"/>
</dbReference>
<sequence length="123" mass="14623">MKKENNLQIIKILKIPKDLSTRENKFYTSMPKLFVGRVDANVWEKKITELNKIMNDGDSWSLMSIIRILIPFFALFSGFSYKKKVQKYINKWNTELAEVGIKIMDVTEYGYSEMEIILYRERN</sequence>
<dbReference type="GO" id="GO:0016020">
    <property type="term" value="C:membrane"/>
    <property type="evidence" value="ECO:0007669"/>
    <property type="project" value="UniProtKB-SubCell"/>
</dbReference>
<dbReference type="AlphaFoldDB" id="A0A1W0E5R1"/>
<evidence type="ECO:0000313" key="5">
    <source>
        <dbReference type="EMBL" id="OQS54607.1"/>
    </source>
</evidence>
<evidence type="ECO:0000313" key="6">
    <source>
        <dbReference type="Proteomes" id="UP000192758"/>
    </source>
</evidence>
<keyword evidence="2 3" id="KW-0472">Membrane</keyword>
<comment type="caution">
    <text evidence="5">The sequence shown here is derived from an EMBL/GenBank/DDBJ whole genome shotgun (WGS) entry which is preliminary data.</text>
</comment>
<protein>
    <recommendedName>
        <fullName evidence="4">Golgin subfamily A member 7/ERF4 domain-containing protein</fullName>
    </recommendedName>
</protein>
<evidence type="ECO:0000256" key="2">
    <source>
        <dbReference type="ARBA" id="ARBA00023136"/>
    </source>
</evidence>
<dbReference type="VEuPathDB" id="MicrosporidiaDB:EHP00_112"/>
<keyword evidence="3" id="KW-0812">Transmembrane</keyword>
<evidence type="ECO:0000259" key="4">
    <source>
        <dbReference type="Pfam" id="PF10256"/>
    </source>
</evidence>
<organism evidence="5 6">
    <name type="scientific">Ecytonucleospora hepatopenaei</name>
    <dbReference type="NCBI Taxonomy" id="646526"/>
    <lineage>
        <taxon>Eukaryota</taxon>
        <taxon>Fungi</taxon>
        <taxon>Fungi incertae sedis</taxon>
        <taxon>Microsporidia</taxon>
        <taxon>Enterocytozoonidae</taxon>
        <taxon>Ecytonucleospora</taxon>
    </lineage>
</organism>